<dbReference type="GO" id="GO:0004749">
    <property type="term" value="F:ribose phosphate diphosphokinase activity"/>
    <property type="evidence" value="ECO:0007669"/>
    <property type="project" value="UniProtKB-EC"/>
</dbReference>
<evidence type="ECO:0000256" key="9">
    <source>
        <dbReference type="HAMAP-Rule" id="MF_00583"/>
    </source>
</evidence>
<comment type="function">
    <text evidence="9">Involved in the biosynthesis of the central metabolite phospho-alpha-D-ribosyl-1-pyrophosphate (PRPP) via the transfer of pyrophosphoryl group from ATP to 1-hydroxyl of ribose-5-phosphate (Rib-5-P).</text>
</comment>
<comment type="catalytic activity">
    <reaction evidence="8 9">
        <text>D-ribose 5-phosphate + ATP = 5-phospho-alpha-D-ribose 1-diphosphate + AMP + H(+)</text>
        <dbReference type="Rhea" id="RHEA:15609"/>
        <dbReference type="ChEBI" id="CHEBI:15378"/>
        <dbReference type="ChEBI" id="CHEBI:30616"/>
        <dbReference type="ChEBI" id="CHEBI:58017"/>
        <dbReference type="ChEBI" id="CHEBI:78346"/>
        <dbReference type="ChEBI" id="CHEBI:456215"/>
        <dbReference type="EC" id="2.7.6.1"/>
    </reaction>
</comment>
<dbReference type="NCBIfam" id="NF002618">
    <property type="entry name" value="PRK02269.1"/>
    <property type="match status" value="1"/>
</dbReference>
<protein>
    <recommendedName>
        <fullName evidence="9">Ribose-phosphate pyrophosphokinase</fullName>
        <shortName evidence="9">RPPK</shortName>
        <ecNumber evidence="9">2.7.6.1</ecNumber>
    </recommendedName>
    <alternativeName>
        <fullName evidence="9">5-phospho-D-ribosyl alpha-1-diphosphate synthase</fullName>
    </alternativeName>
    <alternativeName>
        <fullName evidence="9">Phosphoribosyl diphosphate synthase</fullName>
    </alternativeName>
    <alternativeName>
        <fullName evidence="9">Phosphoribosyl pyrophosphate synthase</fullName>
        <shortName evidence="9">P-Rib-PP synthase</shortName>
        <shortName evidence="9">PRPP synthase</shortName>
        <shortName evidence="9">PRPPase</shortName>
    </alternativeName>
</protein>
<evidence type="ECO:0000256" key="1">
    <source>
        <dbReference type="ARBA" id="ARBA00022679"/>
    </source>
</evidence>
<feature type="binding site" evidence="9">
    <location>
        <begin position="100"/>
        <end position="101"/>
    </location>
    <ligand>
        <name>ATP</name>
        <dbReference type="ChEBI" id="CHEBI:30616"/>
    </ligand>
</feature>
<evidence type="ECO:0000256" key="7">
    <source>
        <dbReference type="ARBA" id="ARBA00022842"/>
    </source>
</evidence>
<evidence type="ECO:0000256" key="3">
    <source>
        <dbReference type="ARBA" id="ARBA00022727"/>
    </source>
</evidence>
<comment type="cofactor">
    <cofactor evidence="9">
        <name>Mg(2+)</name>
        <dbReference type="ChEBI" id="CHEBI:18420"/>
    </cofactor>
    <text evidence="9">Binds 2 Mg(2+) ions per subunit.</text>
</comment>
<keyword evidence="5 9" id="KW-0418">Kinase</keyword>
<dbReference type="HAMAP" id="MF_00583_B">
    <property type="entry name" value="RibP_PPkinase_B"/>
    <property type="match status" value="1"/>
</dbReference>
<dbReference type="SMART" id="SM01400">
    <property type="entry name" value="Pribosyltran_N"/>
    <property type="match status" value="1"/>
</dbReference>
<feature type="binding site" evidence="9">
    <location>
        <position position="223"/>
    </location>
    <ligand>
        <name>D-ribose 5-phosphate</name>
        <dbReference type="ChEBI" id="CHEBI:78346"/>
    </ligand>
</feature>
<dbReference type="Proteomes" id="UP001164909">
    <property type="component" value="Chromosome"/>
</dbReference>
<organism evidence="11 12">
    <name type="scientific">Caldicellulosiruptor morganii</name>
    <dbReference type="NCBI Taxonomy" id="1387555"/>
    <lineage>
        <taxon>Bacteria</taxon>
        <taxon>Bacillati</taxon>
        <taxon>Bacillota</taxon>
        <taxon>Bacillota incertae sedis</taxon>
        <taxon>Caldicellulosiruptorales</taxon>
        <taxon>Caldicellulosiruptoraceae</taxon>
        <taxon>Caldicellulosiruptor</taxon>
    </lineage>
</organism>
<comment type="similarity">
    <text evidence="9">Belongs to the ribose-phosphate pyrophosphokinase family. Class I subfamily.</text>
</comment>
<comment type="subcellular location">
    <subcellularLocation>
        <location evidence="9">Cytoplasm</location>
    </subcellularLocation>
</comment>
<feature type="binding site" evidence="9">
    <location>
        <begin position="227"/>
        <end position="231"/>
    </location>
    <ligand>
        <name>D-ribose 5-phosphate</name>
        <dbReference type="ChEBI" id="CHEBI:78346"/>
    </ligand>
</feature>
<dbReference type="EC" id="2.7.6.1" evidence="9"/>
<reference evidence="11" key="1">
    <citation type="submission" date="2022-12" db="EMBL/GenBank/DDBJ databases">
        <authorList>
            <person name="Bing R.G."/>
            <person name="Willard D.J."/>
            <person name="Manesh M.J.H."/>
            <person name="Laemthong T."/>
            <person name="Crosby J.R."/>
            <person name="Kelly R.M."/>
        </authorList>
    </citation>
    <scope>NUCLEOTIDE SEQUENCE</scope>
    <source>
        <strain evidence="11">DSM 8990</strain>
    </source>
</reference>
<feature type="binding site" evidence="9">
    <location>
        <position position="134"/>
    </location>
    <ligand>
        <name>Mg(2+)</name>
        <dbReference type="ChEBI" id="CHEBI:18420"/>
    </ligand>
</feature>
<dbReference type="Pfam" id="PF13793">
    <property type="entry name" value="Pribosyltran_N"/>
    <property type="match status" value="1"/>
</dbReference>
<feature type="domain" description="Ribose-phosphate pyrophosphokinase N-terminal" evidence="10">
    <location>
        <begin position="8"/>
        <end position="124"/>
    </location>
</feature>
<keyword evidence="3 9" id="KW-0545">Nucleotide biosynthesis</keyword>
<evidence type="ECO:0000256" key="6">
    <source>
        <dbReference type="ARBA" id="ARBA00022840"/>
    </source>
</evidence>
<evidence type="ECO:0000256" key="5">
    <source>
        <dbReference type="ARBA" id="ARBA00022777"/>
    </source>
</evidence>
<dbReference type="Pfam" id="PF14572">
    <property type="entry name" value="Pribosyl_synth"/>
    <property type="match status" value="1"/>
</dbReference>
<dbReference type="PANTHER" id="PTHR10210">
    <property type="entry name" value="RIBOSE-PHOSPHATE DIPHOSPHOKINASE FAMILY MEMBER"/>
    <property type="match status" value="1"/>
</dbReference>
<proteinExistence type="inferred from homology"/>
<gene>
    <name evidence="9" type="primary">prs</name>
    <name evidence="11" type="ORF">OTK00_002029</name>
</gene>
<dbReference type="NCBIfam" id="TIGR01251">
    <property type="entry name" value="ribP_PPkin"/>
    <property type="match status" value="1"/>
</dbReference>
<keyword evidence="12" id="KW-1185">Reference proteome</keyword>
<name>A0ABY7BRJ9_9FIRM</name>
<feature type="active site" evidence="9">
    <location>
        <position position="197"/>
    </location>
</feature>
<dbReference type="InterPro" id="IPR029057">
    <property type="entry name" value="PRTase-like"/>
</dbReference>
<dbReference type="CDD" id="cd06223">
    <property type="entry name" value="PRTases_typeI"/>
    <property type="match status" value="1"/>
</dbReference>
<feature type="binding site" evidence="9">
    <location>
        <begin position="41"/>
        <end position="43"/>
    </location>
    <ligand>
        <name>ATP</name>
        <dbReference type="ChEBI" id="CHEBI:30616"/>
    </ligand>
</feature>
<keyword evidence="7 9" id="KW-0460">Magnesium</keyword>
<comment type="pathway">
    <text evidence="9">Metabolic intermediate biosynthesis; 5-phospho-alpha-D-ribose 1-diphosphate biosynthesis; 5-phospho-alpha-D-ribose 1-diphosphate from D-ribose 5-phosphate (route I): step 1/1.</text>
</comment>
<dbReference type="RefSeq" id="WP_045168930.1">
    <property type="nucleotide sequence ID" value="NZ_CP113865.1"/>
</dbReference>
<dbReference type="InterPro" id="IPR037515">
    <property type="entry name" value="Rib-P_diPkinase_bac"/>
</dbReference>
<evidence type="ECO:0000259" key="10">
    <source>
        <dbReference type="Pfam" id="PF13793"/>
    </source>
</evidence>
<keyword evidence="9" id="KW-0963">Cytoplasm</keyword>
<keyword evidence="6 9" id="KW-0067">ATP-binding</keyword>
<sequence length="325" mass="35608">MITHGKEIKIFAGNSNRDLAEEIAKKLDKKLGDAEIGRFSDGEISVKINETVRGADVFVVQSTCHPVNENLMELLIMIDAFKRASAGRITAVIPYYGYARQDRKARARDPITAKLVANLITSAGADRVLTMDLHAPQIQGFFDIPLDHLIGVPILAKYFLENINLDNAVVVSPDLGSVTRARNFATKLDLPLAIVDKRRPKANVAEIMNIIGDVKDKTCLMVDDMIDTAGTIVAAAQALVDYGAKEVYACCTHPVLSGPAVERIQNSPIKELIVLNTIPLPPEKRIEKIKVLSVADLFAEAINRIYGDVAISPMFDEYISTKGNR</sequence>
<keyword evidence="1 9" id="KW-0808">Transferase</keyword>
<evidence type="ECO:0000256" key="8">
    <source>
        <dbReference type="ARBA" id="ARBA00049535"/>
    </source>
</evidence>
<keyword evidence="4 9" id="KW-0547">Nucleotide-binding</keyword>
<dbReference type="PANTHER" id="PTHR10210:SF41">
    <property type="entry name" value="RIBOSE-PHOSPHATE PYROPHOSPHOKINASE 1, CHLOROPLASTIC"/>
    <property type="match status" value="1"/>
</dbReference>
<dbReference type="Gene3D" id="3.40.50.2020">
    <property type="match status" value="2"/>
</dbReference>
<dbReference type="InterPro" id="IPR000842">
    <property type="entry name" value="PRib_PP_synth_CS"/>
</dbReference>
<dbReference type="InterPro" id="IPR000836">
    <property type="entry name" value="PRTase_dom"/>
</dbReference>
<dbReference type="InterPro" id="IPR005946">
    <property type="entry name" value="Rib-P_diPkinase"/>
</dbReference>
<dbReference type="InterPro" id="IPR029099">
    <property type="entry name" value="Pribosyltran_N"/>
</dbReference>
<dbReference type="PROSITE" id="PS00114">
    <property type="entry name" value="PRPP_SYNTHASE"/>
    <property type="match status" value="1"/>
</dbReference>
<dbReference type="EMBL" id="CP113865">
    <property type="protein sequence ID" value="WAM35017.1"/>
    <property type="molecule type" value="Genomic_DNA"/>
</dbReference>
<evidence type="ECO:0000256" key="2">
    <source>
        <dbReference type="ARBA" id="ARBA00022723"/>
    </source>
</evidence>
<dbReference type="SUPFAM" id="SSF53271">
    <property type="entry name" value="PRTase-like"/>
    <property type="match status" value="1"/>
</dbReference>
<evidence type="ECO:0000313" key="12">
    <source>
        <dbReference type="Proteomes" id="UP001164909"/>
    </source>
</evidence>
<accession>A0ABY7BRJ9</accession>
<feature type="binding site" evidence="9">
    <location>
        <position position="174"/>
    </location>
    <ligand>
        <name>Mg(2+)</name>
        <dbReference type="ChEBI" id="CHEBI:18420"/>
    </ligand>
</feature>
<dbReference type="NCBIfam" id="NF002320">
    <property type="entry name" value="PRK01259.1"/>
    <property type="match status" value="1"/>
</dbReference>
<comment type="subunit">
    <text evidence="9">Homohexamer.</text>
</comment>
<evidence type="ECO:0000256" key="4">
    <source>
        <dbReference type="ARBA" id="ARBA00022741"/>
    </source>
</evidence>
<feature type="binding site" evidence="9">
    <location>
        <position position="199"/>
    </location>
    <ligand>
        <name>D-ribose 5-phosphate</name>
        <dbReference type="ChEBI" id="CHEBI:78346"/>
    </ligand>
</feature>
<keyword evidence="2 9" id="KW-0479">Metal-binding</keyword>
<evidence type="ECO:0000313" key="11">
    <source>
        <dbReference type="EMBL" id="WAM35017.1"/>
    </source>
</evidence>